<keyword evidence="3" id="KW-1185">Reference proteome</keyword>
<dbReference type="Proteomes" id="UP001595839">
    <property type="component" value="Unassembled WGS sequence"/>
</dbReference>
<evidence type="ECO:0000256" key="1">
    <source>
        <dbReference type="SAM" id="MobiDB-lite"/>
    </source>
</evidence>
<feature type="region of interest" description="Disordered" evidence="1">
    <location>
        <begin position="80"/>
        <end position="101"/>
    </location>
</feature>
<comment type="caution">
    <text evidence="2">The sequence shown here is derived from an EMBL/GenBank/DDBJ whole genome shotgun (WGS) entry which is preliminary data.</text>
</comment>
<reference evidence="3" key="1">
    <citation type="journal article" date="2019" name="Int. J. Syst. Evol. Microbiol.">
        <title>The Global Catalogue of Microorganisms (GCM) 10K type strain sequencing project: providing services to taxonomists for standard genome sequencing and annotation.</title>
        <authorList>
            <consortium name="The Broad Institute Genomics Platform"/>
            <consortium name="The Broad Institute Genome Sequencing Center for Infectious Disease"/>
            <person name="Wu L."/>
            <person name="Ma J."/>
        </authorList>
    </citation>
    <scope>NUCLEOTIDE SEQUENCE [LARGE SCALE GENOMIC DNA]</scope>
    <source>
        <strain evidence="3">CGMCC 4.7177</strain>
    </source>
</reference>
<protein>
    <submittedName>
        <fullName evidence="2">Uncharacterized protein</fullName>
    </submittedName>
</protein>
<sequence>MAHADSDQAGPCLRGDSPRARQTVDLHLQAGARWDRITTIVLGLLFELTQQASRLAQGANPWEQLAVYNTDDFALFTDGGPTASAGTSRTAASCDSSGRAA</sequence>
<dbReference type="RefSeq" id="WP_381184557.1">
    <property type="nucleotide sequence ID" value="NZ_JBHSFK010000045.1"/>
</dbReference>
<gene>
    <name evidence="2" type="ORF">ACFPIH_45100</name>
</gene>
<feature type="compositionally biased region" description="Low complexity" evidence="1">
    <location>
        <begin position="80"/>
        <end position="93"/>
    </location>
</feature>
<accession>A0ABV9B5T5</accession>
<name>A0ABV9B5T5_9ACTN</name>
<organism evidence="2 3">
    <name type="scientific">Streptomyces vulcanius</name>
    <dbReference type="NCBI Taxonomy" id="1441876"/>
    <lineage>
        <taxon>Bacteria</taxon>
        <taxon>Bacillati</taxon>
        <taxon>Actinomycetota</taxon>
        <taxon>Actinomycetes</taxon>
        <taxon>Kitasatosporales</taxon>
        <taxon>Streptomycetaceae</taxon>
        <taxon>Streptomyces</taxon>
    </lineage>
</organism>
<dbReference type="EMBL" id="JBHSFK010000045">
    <property type="protein sequence ID" value="MFC4506547.1"/>
    <property type="molecule type" value="Genomic_DNA"/>
</dbReference>
<evidence type="ECO:0000313" key="3">
    <source>
        <dbReference type="Proteomes" id="UP001595839"/>
    </source>
</evidence>
<proteinExistence type="predicted"/>
<evidence type="ECO:0000313" key="2">
    <source>
        <dbReference type="EMBL" id="MFC4506547.1"/>
    </source>
</evidence>